<evidence type="ECO:0000313" key="1">
    <source>
        <dbReference type="EMBL" id="ETL98333.1"/>
    </source>
</evidence>
<dbReference type="EMBL" id="KI678570">
    <property type="protein sequence ID" value="ETL98333.1"/>
    <property type="molecule type" value="Genomic_DNA"/>
</dbReference>
<reference evidence="1" key="1">
    <citation type="submission" date="2013-11" db="EMBL/GenBank/DDBJ databases">
        <title>The Genome Sequence of Phytophthora parasitica CHvinca01.</title>
        <authorList>
            <consortium name="The Broad Institute Genomics Platform"/>
            <person name="Russ C."/>
            <person name="Tyler B."/>
            <person name="Panabieres F."/>
            <person name="Shan W."/>
            <person name="Tripathy S."/>
            <person name="Grunwald N."/>
            <person name="Machado M."/>
            <person name="Johnson C.S."/>
            <person name="Arredondo F."/>
            <person name="Hong C."/>
            <person name="Coffey M."/>
            <person name="Young S.K."/>
            <person name="Zeng Q."/>
            <person name="Gargeya S."/>
            <person name="Fitzgerald M."/>
            <person name="Abouelleil A."/>
            <person name="Alvarado L."/>
            <person name="Chapman S.B."/>
            <person name="Gainer-Dewar J."/>
            <person name="Goldberg J."/>
            <person name="Griggs A."/>
            <person name="Gujja S."/>
            <person name="Hansen M."/>
            <person name="Howarth C."/>
            <person name="Imamovic A."/>
            <person name="Ireland A."/>
            <person name="Larimer J."/>
            <person name="McCowan C."/>
            <person name="Murphy C."/>
            <person name="Pearson M."/>
            <person name="Poon T.W."/>
            <person name="Priest M."/>
            <person name="Roberts A."/>
            <person name="Saif S."/>
            <person name="Shea T."/>
            <person name="Sykes S."/>
            <person name="Wortman J."/>
            <person name="Nusbaum C."/>
            <person name="Birren B."/>
        </authorList>
    </citation>
    <scope>NUCLEOTIDE SEQUENCE [LARGE SCALE GENOMIC DNA]</scope>
    <source>
        <strain evidence="1">CHvinca01</strain>
    </source>
</reference>
<organism evidence="1">
    <name type="scientific">Phytophthora nicotianae</name>
    <name type="common">Potato buckeye rot agent</name>
    <name type="synonym">Phytophthora parasitica</name>
    <dbReference type="NCBI Taxonomy" id="4792"/>
    <lineage>
        <taxon>Eukaryota</taxon>
        <taxon>Sar</taxon>
        <taxon>Stramenopiles</taxon>
        <taxon>Oomycota</taxon>
        <taxon>Peronosporomycetes</taxon>
        <taxon>Peronosporales</taxon>
        <taxon>Peronosporaceae</taxon>
        <taxon>Phytophthora</taxon>
    </lineage>
</organism>
<name>W2LLH1_PHYNI</name>
<accession>W2LLH1</accession>
<dbReference type="Proteomes" id="UP000054423">
    <property type="component" value="Unassembled WGS sequence"/>
</dbReference>
<protein>
    <submittedName>
        <fullName evidence="1">Uncharacterized protein</fullName>
    </submittedName>
</protein>
<proteinExistence type="predicted"/>
<gene>
    <name evidence="1" type="ORF">L917_04586</name>
</gene>
<sequence>METIVATVFPSLQGLRVSNQFPPLEYGHINTTRRLSVFEVLWNYSMCLNFHLSCSTNHNRINQERMQIVCSR</sequence>
<dbReference type="AlphaFoldDB" id="W2LLH1"/>